<dbReference type="EMBL" id="UXAW01000134">
    <property type="protein sequence ID" value="VDC33851.1"/>
    <property type="molecule type" value="Genomic_DNA"/>
</dbReference>
<dbReference type="PANTHER" id="PTHR33375">
    <property type="entry name" value="CHROMOSOME-PARTITIONING PROTEIN PARB-RELATED"/>
    <property type="match status" value="1"/>
</dbReference>
<reference evidence="5 6" key="1">
    <citation type="submission" date="2018-11" db="EMBL/GenBank/DDBJ databases">
        <authorList>
            <person name="Criscuolo A."/>
        </authorList>
    </citation>
    <scope>NUCLEOTIDE SEQUENCE [LARGE SCALE GENOMIC DNA]</scope>
    <source>
        <strain evidence="5">ACIP111625</strain>
    </source>
</reference>
<evidence type="ECO:0000259" key="4">
    <source>
        <dbReference type="SMART" id="SM00470"/>
    </source>
</evidence>
<dbReference type="SMART" id="SM00470">
    <property type="entry name" value="ParB"/>
    <property type="match status" value="1"/>
</dbReference>
<feature type="region of interest" description="Disordered" evidence="3">
    <location>
        <begin position="736"/>
        <end position="777"/>
    </location>
</feature>
<evidence type="ECO:0000313" key="6">
    <source>
        <dbReference type="Proteomes" id="UP000277498"/>
    </source>
</evidence>
<dbReference type="Proteomes" id="UP000277498">
    <property type="component" value="Unassembled WGS sequence"/>
</dbReference>
<evidence type="ECO:0000313" key="5">
    <source>
        <dbReference type="EMBL" id="VDC33851.1"/>
    </source>
</evidence>
<evidence type="ECO:0000256" key="2">
    <source>
        <dbReference type="SAM" id="Coils"/>
    </source>
</evidence>
<dbReference type="GO" id="GO:0007059">
    <property type="term" value="P:chromosome segregation"/>
    <property type="evidence" value="ECO:0007669"/>
    <property type="project" value="TreeGrafter"/>
</dbReference>
<dbReference type="InterPro" id="IPR003115">
    <property type="entry name" value="ParB_N"/>
</dbReference>
<dbReference type="InterPro" id="IPR036086">
    <property type="entry name" value="ParB/Sulfiredoxin_sf"/>
</dbReference>
<dbReference type="SUPFAM" id="SSF109709">
    <property type="entry name" value="KorB DNA-binding domain-like"/>
    <property type="match status" value="1"/>
</dbReference>
<organism evidence="5 6">
    <name type="scientific">Pseudogemmobacter humi</name>
    <dbReference type="NCBI Taxonomy" id="2483812"/>
    <lineage>
        <taxon>Bacteria</taxon>
        <taxon>Pseudomonadati</taxon>
        <taxon>Pseudomonadota</taxon>
        <taxon>Alphaproteobacteria</taxon>
        <taxon>Rhodobacterales</taxon>
        <taxon>Paracoccaceae</taxon>
        <taxon>Pseudogemmobacter</taxon>
    </lineage>
</organism>
<dbReference type="AlphaFoldDB" id="A0A3P5XGD9"/>
<sequence>MFLLSSADHDPLLPSMVIRVLRCKALPEITRLEGEGGGVFHDGLVAGERVSPAPVLGVPDMATAVQKITLSSSRDIPFNKLVLSQSNVRRVKAGVSVDELAESIARRGLIQSLHVRPVLGEDGAETGMFEVPAGGRRFRALEVLVKQKRLAKTAPVPCIVSDAADDVLIDEVSLAENIERAPLHPVDQFRAFQAMREKGMTEEAIAAAFFVDAKVVKQRLRLVSVAPALLEIYAEDGMTLEQLMAFTISSDHERQVQVWEAVKDSWSKEPYQIRRLLTETTVRASDKRVTFVGIAAYEAAGGYVLRDLFQQDDGGWLQDPVLLDRLVNEKLKADAETIAAEGWKWIEVAVNFPYSHAYGMRQLIGTTVDLTEDERATREALRDEYDRLEAEYAQTEEYPDEVDARLGEIEKILGAFEMRPMIYDPAQMARAGVFVSLDVDGTLLIERGYVRAEDEAPLEPEPEIVDPETGEVLQRAAPETSHQRAIITLGGETAAAPEEDEDEGEAIKPLPERLVIELTAHRTLALRDAVANNPRIAMTALLHRLVLDCFGIRSSGIGLQARVSEVHLSVQAPDLGDSIPAQAIDERHAAWRADIPLDDGDDRLWDWLHALDEASRQALLAHCLSFGVNALYERPNPYSGNGISQHGLDRRMQEADRLARMTGLDLVESGWKPTVANYLGRVTKARILEAVREGAGEQAVELIGHLKKGEMATEAERLLAGSGWLPEPLRLEDLAAAADAGDAEGTELDTLPDFLAGDEDDALEEEDPDPAHRIAAE</sequence>
<name>A0A3P5XGD9_9RHOB</name>
<dbReference type="CDD" id="cd16406">
    <property type="entry name" value="ParB_N_like"/>
    <property type="match status" value="1"/>
</dbReference>
<dbReference type="Pfam" id="PF02195">
    <property type="entry name" value="ParB_N"/>
    <property type="match status" value="1"/>
</dbReference>
<dbReference type="InterPro" id="IPR050336">
    <property type="entry name" value="Chromosome_partition/occlusion"/>
</dbReference>
<dbReference type="PANTHER" id="PTHR33375:SF7">
    <property type="entry name" value="CHROMOSOME 2-PARTITIONING PROTEIN PARB-RELATED"/>
    <property type="match status" value="1"/>
</dbReference>
<feature type="coiled-coil region" evidence="2">
    <location>
        <begin position="371"/>
        <end position="398"/>
    </location>
</feature>
<protein>
    <submittedName>
        <fullName evidence="5">Chromosome-partitioning protein Spo0J</fullName>
    </submittedName>
</protein>
<dbReference type="SUPFAM" id="SSF110849">
    <property type="entry name" value="ParB/Sulfiredoxin"/>
    <property type="match status" value="1"/>
</dbReference>
<feature type="compositionally biased region" description="Acidic residues" evidence="3">
    <location>
        <begin position="756"/>
        <end position="768"/>
    </location>
</feature>
<evidence type="ECO:0000256" key="3">
    <source>
        <dbReference type="SAM" id="MobiDB-lite"/>
    </source>
</evidence>
<gene>
    <name evidence="5" type="primary">spo0C_4</name>
    <name evidence="5" type="ORF">XINFAN_04080</name>
</gene>
<proteinExistence type="inferred from homology"/>
<dbReference type="Gene3D" id="3.90.1530.30">
    <property type="match status" value="1"/>
</dbReference>
<dbReference type="Gene3D" id="1.10.10.2830">
    <property type="match status" value="1"/>
</dbReference>
<dbReference type="FunFam" id="1.10.10.2830:FF:000001">
    <property type="entry name" value="Chromosome partitioning protein ParB"/>
    <property type="match status" value="1"/>
</dbReference>
<evidence type="ECO:0000256" key="1">
    <source>
        <dbReference type="ARBA" id="ARBA00006295"/>
    </source>
</evidence>
<comment type="similarity">
    <text evidence="1">Belongs to the ParB family.</text>
</comment>
<keyword evidence="6" id="KW-1185">Reference proteome</keyword>
<accession>A0A3P5XGD9</accession>
<feature type="domain" description="ParB-like N-terminal" evidence="4">
    <location>
        <begin position="74"/>
        <end position="178"/>
    </location>
</feature>
<dbReference type="GO" id="GO:0005694">
    <property type="term" value="C:chromosome"/>
    <property type="evidence" value="ECO:0007669"/>
    <property type="project" value="TreeGrafter"/>
</dbReference>
<dbReference type="FunFam" id="3.90.1530.30:FF:000002">
    <property type="entry name" value="Chromosome partitioning protein ParB"/>
    <property type="match status" value="1"/>
</dbReference>
<keyword evidence="2" id="KW-0175">Coiled coil</keyword>